<evidence type="ECO:0000313" key="3">
    <source>
        <dbReference type="Proteomes" id="UP001243989"/>
    </source>
</evidence>
<feature type="region of interest" description="Disordered" evidence="1">
    <location>
        <begin position="139"/>
        <end position="180"/>
    </location>
</feature>
<organism evidence="2 3">
    <name type="scientific">Colletotrichum phormii</name>
    <dbReference type="NCBI Taxonomy" id="359342"/>
    <lineage>
        <taxon>Eukaryota</taxon>
        <taxon>Fungi</taxon>
        <taxon>Dikarya</taxon>
        <taxon>Ascomycota</taxon>
        <taxon>Pezizomycotina</taxon>
        <taxon>Sordariomycetes</taxon>
        <taxon>Hypocreomycetidae</taxon>
        <taxon>Glomerellales</taxon>
        <taxon>Glomerellaceae</taxon>
        <taxon>Colletotrichum</taxon>
        <taxon>Colletotrichum acutatum species complex</taxon>
    </lineage>
</organism>
<gene>
    <name evidence="2" type="ORF">BDP81DRAFT_28550</name>
</gene>
<reference evidence="2" key="1">
    <citation type="submission" date="2021-06" db="EMBL/GenBank/DDBJ databases">
        <title>Comparative genomics, transcriptomics and evolutionary studies reveal genomic signatures of adaptation to plant cell wall in hemibiotrophic fungi.</title>
        <authorList>
            <consortium name="DOE Joint Genome Institute"/>
            <person name="Baroncelli R."/>
            <person name="Diaz J.F."/>
            <person name="Benocci T."/>
            <person name="Peng M."/>
            <person name="Battaglia E."/>
            <person name="Haridas S."/>
            <person name="Andreopoulos W."/>
            <person name="Labutti K."/>
            <person name="Pangilinan J."/>
            <person name="Floch G.L."/>
            <person name="Makela M.R."/>
            <person name="Henrissat B."/>
            <person name="Grigoriev I.V."/>
            <person name="Crouch J.A."/>
            <person name="De Vries R.P."/>
            <person name="Sukno S.A."/>
            <person name="Thon M.R."/>
        </authorList>
    </citation>
    <scope>NUCLEOTIDE SEQUENCE</scope>
    <source>
        <strain evidence="2">CBS 102054</strain>
    </source>
</reference>
<accession>A0AAJ0EFC1</accession>
<feature type="compositionally biased region" description="Polar residues" evidence="1">
    <location>
        <begin position="171"/>
        <end position="180"/>
    </location>
</feature>
<proteinExistence type="predicted"/>
<evidence type="ECO:0000256" key="1">
    <source>
        <dbReference type="SAM" id="MobiDB-lite"/>
    </source>
</evidence>
<dbReference type="GeneID" id="85467888"/>
<dbReference type="AlphaFoldDB" id="A0AAJ0EFC1"/>
<name>A0AAJ0EFC1_9PEZI</name>
<protein>
    <submittedName>
        <fullName evidence="2">Uncharacterized protein</fullName>
    </submittedName>
</protein>
<comment type="caution">
    <text evidence="2">The sequence shown here is derived from an EMBL/GenBank/DDBJ whole genome shotgun (WGS) entry which is preliminary data.</text>
</comment>
<dbReference type="Proteomes" id="UP001243989">
    <property type="component" value="Unassembled WGS sequence"/>
</dbReference>
<dbReference type="RefSeq" id="XP_060445395.1">
    <property type="nucleotide sequence ID" value="XM_060583026.1"/>
</dbReference>
<sequence length="180" mass="20056">MLRDCMIASREGGLDSLGPESAAAMMAMATRGFFFSLFRCQHLRSKQMCFWVNPIRKLRSSIRRDQRDGVSFPNPARSDTAALSDITASQSVNLQKCGSTHILDMAYIAYLSQRLCGVTKLATDVLSYHHLQTVHRRLPIKSTSRQPPLSPPLRDRYRSLDSHPANKAKNSHSTASSYGG</sequence>
<keyword evidence="3" id="KW-1185">Reference proteome</keyword>
<dbReference type="EMBL" id="JAHMHQ010000010">
    <property type="protein sequence ID" value="KAK1636788.1"/>
    <property type="molecule type" value="Genomic_DNA"/>
</dbReference>
<evidence type="ECO:0000313" key="2">
    <source>
        <dbReference type="EMBL" id="KAK1636788.1"/>
    </source>
</evidence>